<dbReference type="InterPro" id="IPR043502">
    <property type="entry name" value="DNA/RNA_pol_sf"/>
</dbReference>
<dbReference type="EMBL" id="SSTD01016369">
    <property type="protein sequence ID" value="TYK01063.1"/>
    <property type="molecule type" value="Genomic_DNA"/>
</dbReference>
<accession>A0A5D3BMS4</accession>
<evidence type="ECO:0000259" key="1">
    <source>
        <dbReference type="Pfam" id="PF00078"/>
    </source>
</evidence>
<gene>
    <name evidence="2" type="ORF">E5676_scaffold264G00770</name>
</gene>
<proteinExistence type="predicted"/>
<reference evidence="2 3" key="1">
    <citation type="submission" date="2019-08" db="EMBL/GenBank/DDBJ databases">
        <title>Draft genome sequences of two oriental melons (Cucumis melo L. var makuwa).</title>
        <authorList>
            <person name="Kwon S.-Y."/>
        </authorList>
    </citation>
    <scope>NUCLEOTIDE SEQUENCE [LARGE SCALE GENOMIC DNA]</scope>
    <source>
        <strain evidence="3">cv. Chang Bougi</strain>
        <tissue evidence="2">Leaf</tissue>
    </source>
</reference>
<dbReference type="PANTHER" id="PTHR31635:SF196">
    <property type="entry name" value="REVERSE TRANSCRIPTASE DOMAIN-CONTAINING PROTEIN-RELATED"/>
    <property type="match status" value="1"/>
</dbReference>
<evidence type="ECO:0000313" key="2">
    <source>
        <dbReference type="EMBL" id="TYK01063.1"/>
    </source>
</evidence>
<dbReference type="Proteomes" id="UP000321947">
    <property type="component" value="Unassembled WGS sequence"/>
</dbReference>
<dbReference type="SUPFAM" id="SSF56672">
    <property type="entry name" value="DNA/RNA polymerases"/>
    <property type="match status" value="1"/>
</dbReference>
<dbReference type="Pfam" id="PF00078">
    <property type="entry name" value="RVT_1"/>
    <property type="match status" value="1"/>
</dbReference>
<dbReference type="AlphaFoldDB" id="A0A5D3BMS4"/>
<evidence type="ECO:0000313" key="3">
    <source>
        <dbReference type="Proteomes" id="UP000321947"/>
    </source>
</evidence>
<dbReference type="InterPro" id="IPR000477">
    <property type="entry name" value="RT_dom"/>
</dbReference>
<feature type="domain" description="Reverse transcriptase" evidence="1">
    <location>
        <begin position="110"/>
        <end position="192"/>
    </location>
</feature>
<organism evidence="2 3">
    <name type="scientific">Cucumis melo var. makuwa</name>
    <name type="common">Oriental melon</name>
    <dbReference type="NCBI Taxonomy" id="1194695"/>
    <lineage>
        <taxon>Eukaryota</taxon>
        <taxon>Viridiplantae</taxon>
        <taxon>Streptophyta</taxon>
        <taxon>Embryophyta</taxon>
        <taxon>Tracheophyta</taxon>
        <taxon>Spermatophyta</taxon>
        <taxon>Magnoliopsida</taxon>
        <taxon>eudicotyledons</taxon>
        <taxon>Gunneridae</taxon>
        <taxon>Pentapetalae</taxon>
        <taxon>rosids</taxon>
        <taxon>fabids</taxon>
        <taxon>Cucurbitales</taxon>
        <taxon>Cucurbitaceae</taxon>
        <taxon>Benincaseae</taxon>
        <taxon>Cucumis</taxon>
    </lineage>
</organism>
<sequence length="281" mass="32341">MINSICDTNGNLVHTKEAISDVFQSYYQEIFSKKHKEEFIIDNLDWKPISSLHHSHLCNPFEEQEIKKTIMSISNEKASGPDGFTMLFYKKIWTHLKGDLSRVFQDFYNKDLEKAFDKISWRFIDFILEKKNLPDKWRSWIKACISNVHYSILINGNPKRRIKARRGIRQGDPLSPFIFVLAMDYLSRLLLHFEDRGAKLKWGKRMTLGDRDTDCECVSVATPMVVRGSETKRGCDQRSGNLSLARVSYSRAVYLACYHGWIGLVGGCHRGGFVGGLMAMS</sequence>
<dbReference type="PANTHER" id="PTHR31635">
    <property type="entry name" value="REVERSE TRANSCRIPTASE DOMAIN-CONTAINING PROTEIN-RELATED"/>
    <property type="match status" value="1"/>
</dbReference>
<protein>
    <submittedName>
        <fullName evidence="2">LINE-1 retrotransposable element ORF2 protein</fullName>
    </submittedName>
</protein>
<name>A0A5D3BMS4_CUCMM</name>
<comment type="caution">
    <text evidence="2">The sequence shown here is derived from an EMBL/GenBank/DDBJ whole genome shotgun (WGS) entry which is preliminary data.</text>
</comment>